<accession>A0A0F9JF33</accession>
<evidence type="ECO:0000313" key="2">
    <source>
        <dbReference type="EMBL" id="KKM04426.1"/>
    </source>
</evidence>
<evidence type="ECO:0000256" key="1">
    <source>
        <dbReference type="SAM" id="Phobius"/>
    </source>
</evidence>
<dbReference type="EMBL" id="LAZR01016455">
    <property type="protein sequence ID" value="KKM04426.1"/>
    <property type="molecule type" value="Genomic_DNA"/>
</dbReference>
<feature type="transmembrane region" description="Helical" evidence="1">
    <location>
        <begin position="9"/>
        <end position="29"/>
    </location>
</feature>
<gene>
    <name evidence="2" type="ORF">LCGC14_1764300</name>
</gene>
<name>A0A0F9JF33_9ZZZZ</name>
<keyword evidence="1" id="KW-1133">Transmembrane helix</keyword>
<organism evidence="2">
    <name type="scientific">marine sediment metagenome</name>
    <dbReference type="NCBI Taxonomy" id="412755"/>
    <lineage>
        <taxon>unclassified sequences</taxon>
        <taxon>metagenomes</taxon>
        <taxon>ecological metagenomes</taxon>
    </lineage>
</organism>
<dbReference type="AlphaFoldDB" id="A0A0F9JF33"/>
<protein>
    <submittedName>
        <fullName evidence="2">Uncharacterized protein</fullName>
    </submittedName>
</protein>
<keyword evidence="1" id="KW-0812">Transmembrane</keyword>
<keyword evidence="1" id="KW-0472">Membrane</keyword>
<sequence length="65" mass="6957">MIKLPLKKIIVGSLAVDVVALMLGVGLMSMPLLPFVLALVVGNVVGYFLTIAIIRRMGHNVSCSY</sequence>
<feature type="transmembrane region" description="Helical" evidence="1">
    <location>
        <begin position="35"/>
        <end position="54"/>
    </location>
</feature>
<reference evidence="2" key="1">
    <citation type="journal article" date="2015" name="Nature">
        <title>Complex archaea that bridge the gap between prokaryotes and eukaryotes.</title>
        <authorList>
            <person name="Spang A."/>
            <person name="Saw J.H."/>
            <person name="Jorgensen S.L."/>
            <person name="Zaremba-Niedzwiedzka K."/>
            <person name="Martijn J."/>
            <person name="Lind A.E."/>
            <person name="van Eijk R."/>
            <person name="Schleper C."/>
            <person name="Guy L."/>
            <person name="Ettema T.J."/>
        </authorList>
    </citation>
    <scope>NUCLEOTIDE SEQUENCE</scope>
</reference>
<proteinExistence type="predicted"/>
<comment type="caution">
    <text evidence="2">The sequence shown here is derived from an EMBL/GenBank/DDBJ whole genome shotgun (WGS) entry which is preliminary data.</text>
</comment>